<dbReference type="Proteomes" id="UP000555836">
    <property type="component" value="Unassembled WGS sequence"/>
</dbReference>
<accession>A0A7Y0S903</accession>
<dbReference type="EMBL" id="JABCLD010002015">
    <property type="protein sequence ID" value="NMU28423.1"/>
    <property type="molecule type" value="Genomic_DNA"/>
</dbReference>
<dbReference type="AlphaFoldDB" id="A0A7Y0S903"/>
<evidence type="ECO:0000313" key="1">
    <source>
        <dbReference type="EMBL" id="NMU28423.1"/>
    </source>
</evidence>
<organism evidence="1 2">
    <name type="scientific">Vibrio parahaemolyticus</name>
    <dbReference type="NCBI Taxonomy" id="670"/>
    <lineage>
        <taxon>Bacteria</taxon>
        <taxon>Pseudomonadati</taxon>
        <taxon>Pseudomonadota</taxon>
        <taxon>Gammaproteobacteria</taxon>
        <taxon>Vibrionales</taxon>
        <taxon>Vibrionaceae</taxon>
        <taxon>Vibrio</taxon>
    </lineage>
</organism>
<comment type="caution">
    <text evidence="1">The sequence shown here is derived from an EMBL/GenBank/DDBJ whole genome shotgun (WGS) entry which is preliminary data.</text>
</comment>
<reference evidence="1 2" key="1">
    <citation type="submission" date="2020-04" db="EMBL/GenBank/DDBJ databases">
        <title>Whole-genome sequencing of Vibrio spp. from China reveals different genetic environments of blaCTX-M-14 among diverse lineages.</title>
        <authorList>
            <person name="Zheng Z."/>
            <person name="Ye L."/>
            <person name="Chen S."/>
        </authorList>
    </citation>
    <scope>NUCLEOTIDE SEQUENCE [LARGE SCALE GENOMIC DNA]</scope>
    <source>
        <strain evidence="1 2">Vb0574</strain>
    </source>
</reference>
<proteinExistence type="predicted"/>
<gene>
    <name evidence="1" type="ORF">HKB21_22710</name>
</gene>
<sequence>MSGPKDNLLQRAMDDAIRNGQAQGIDGDLLVNARIERKTEYEESGEIFVVKKRFECVVVEGDLVKIETNS</sequence>
<protein>
    <submittedName>
        <fullName evidence="1">Uncharacterized protein</fullName>
    </submittedName>
</protein>
<name>A0A7Y0S903_VIBPH</name>
<evidence type="ECO:0000313" key="2">
    <source>
        <dbReference type="Proteomes" id="UP000555836"/>
    </source>
</evidence>